<organism evidence="1 2">
    <name type="scientific">Romanomermis culicivorax</name>
    <name type="common">Nematode worm</name>
    <dbReference type="NCBI Taxonomy" id="13658"/>
    <lineage>
        <taxon>Eukaryota</taxon>
        <taxon>Metazoa</taxon>
        <taxon>Ecdysozoa</taxon>
        <taxon>Nematoda</taxon>
        <taxon>Enoplea</taxon>
        <taxon>Dorylaimia</taxon>
        <taxon>Mermithida</taxon>
        <taxon>Mermithoidea</taxon>
        <taxon>Mermithidae</taxon>
        <taxon>Romanomermis</taxon>
    </lineage>
</organism>
<evidence type="ECO:0000313" key="2">
    <source>
        <dbReference type="WBParaSite" id="nRc.2.0.1.t34880-RA"/>
    </source>
</evidence>
<reference evidence="2" key="1">
    <citation type="submission" date="2022-11" db="UniProtKB">
        <authorList>
            <consortium name="WormBaseParasite"/>
        </authorList>
    </citation>
    <scope>IDENTIFICATION</scope>
</reference>
<accession>A0A915K9R1</accession>
<evidence type="ECO:0000313" key="1">
    <source>
        <dbReference type="Proteomes" id="UP000887565"/>
    </source>
</evidence>
<sequence>MAVVDITNGKYPLLFINNTPNSIKLRLNQLVVIAKHRLESVAVPTVDNSSHLSTAMWDWDLTDH</sequence>
<keyword evidence="1" id="KW-1185">Reference proteome</keyword>
<dbReference type="Proteomes" id="UP000887565">
    <property type="component" value="Unplaced"/>
</dbReference>
<dbReference type="AlphaFoldDB" id="A0A915K9R1"/>
<proteinExistence type="predicted"/>
<name>A0A915K9R1_ROMCU</name>
<protein>
    <submittedName>
        <fullName evidence="2">Uncharacterized protein</fullName>
    </submittedName>
</protein>
<dbReference type="WBParaSite" id="nRc.2.0.1.t34880-RA">
    <property type="protein sequence ID" value="nRc.2.0.1.t34880-RA"/>
    <property type="gene ID" value="nRc.2.0.1.g34880"/>
</dbReference>